<name>D3G1M4_ALKPO</name>
<reference evidence="1 2" key="1">
    <citation type="journal article" date="2011" name="Environ. Microbiol.">
        <title>Genome of alkaliphilic Bacillus pseudofirmus OF4 reveals adaptations that support the ability to grow in an external pH range from 7.5 to 11.4.</title>
        <authorList>
            <person name="Janto B."/>
            <person name="Ahmed A."/>
            <person name="Ito M."/>
            <person name="Liu J."/>
            <person name="Hicks D.B."/>
            <person name="Pagni S."/>
            <person name="Fackelmayer O.J."/>
            <person name="Smith T.A."/>
            <person name="Earl J."/>
            <person name="Elbourne L.D."/>
            <person name="Hassan K."/>
            <person name="Paulsen I.T."/>
            <person name="Kolsto A.B."/>
            <person name="Tourasse N.J."/>
            <person name="Ehrlich G.D."/>
            <person name="Boissy R."/>
            <person name="Ivey D.M."/>
            <person name="Li G."/>
            <person name="Xue Y."/>
            <person name="Ma Y."/>
            <person name="Hu F.Z."/>
            <person name="Krulwich T.A."/>
        </authorList>
    </citation>
    <scope>NUCLEOTIDE SEQUENCE [LARGE SCALE GENOMIC DNA]</scope>
    <source>
        <strain evidence="2">ATCC BAA-2126 / JCM 17055 / OF4</strain>
    </source>
</reference>
<dbReference type="Proteomes" id="UP000001544">
    <property type="component" value="Plasmid pBpOF4-01"/>
</dbReference>
<protein>
    <submittedName>
        <fullName evidence="1">Uncharacterized protein</fullName>
    </submittedName>
</protein>
<accession>D3G1M4</accession>
<proteinExistence type="predicted"/>
<dbReference type="KEGG" id="bpf:BpOF4_21274"/>
<sequence>MRKHYINHFQHLTPKETEDQIVYQKKIIREEYILDIKPASAKKEYRPYVRDPR</sequence>
<geneLocation type="plasmid" evidence="1 2">
    <name>pBpOF4-01</name>
</geneLocation>
<organism evidence="1 2">
    <name type="scientific">Alkalihalophilus pseudofirmus (strain ATCC BAA-2126 / JCM 17055 / OF4)</name>
    <name type="common">Bacillus pseudofirmus</name>
    <dbReference type="NCBI Taxonomy" id="398511"/>
    <lineage>
        <taxon>Bacteria</taxon>
        <taxon>Bacillati</taxon>
        <taxon>Bacillota</taxon>
        <taxon>Bacilli</taxon>
        <taxon>Bacillales</taxon>
        <taxon>Bacillaceae</taxon>
        <taxon>Alkalihalophilus</taxon>
    </lineage>
</organism>
<dbReference type="EMBL" id="CP001879">
    <property type="protein sequence ID" value="ADC52250.1"/>
    <property type="molecule type" value="Genomic_DNA"/>
</dbReference>
<keyword evidence="1" id="KW-0614">Plasmid</keyword>
<evidence type="ECO:0000313" key="1">
    <source>
        <dbReference type="EMBL" id="ADC52250.1"/>
    </source>
</evidence>
<evidence type="ECO:0000313" key="2">
    <source>
        <dbReference type="Proteomes" id="UP000001544"/>
    </source>
</evidence>
<dbReference type="AlphaFoldDB" id="D3G1M4"/>
<gene>
    <name evidence="1" type="ordered locus">BpOF4_21274</name>
</gene>
<dbReference type="HOGENOM" id="CLU_3058659_0_0_9"/>
<keyword evidence="2" id="KW-1185">Reference proteome</keyword>